<protein>
    <recommendedName>
        <fullName evidence="7">Cupin type-1 domain-containing protein</fullName>
    </recommendedName>
</protein>
<reference evidence="8 9" key="1">
    <citation type="submission" date="2015-01" db="EMBL/GenBank/DDBJ databases">
        <title>The Genome Sequence of Exophiala oligosperma CBS72588.</title>
        <authorList>
            <consortium name="The Broad Institute Genomics Platform"/>
            <person name="Cuomo C."/>
            <person name="de Hoog S."/>
            <person name="Gorbushina A."/>
            <person name="Stielow B."/>
            <person name="Teixiera M."/>
            <person name="Abouelleil A."/>
            <person name="Chapman S.B."/>
            <person name="Priest M."/>
            <person name="Young S.K."/>
            <person name="Wortman J."/>
            <person name="Nusbaum C."/>
            <person name="Birren B."/>
        </authorList>
    </citation>
    <scope>NUCLEOTIDE SEQUENCE [LARGE SCALE GENOMIC DNA]</scope>
    <source>
        <strain evidence="8 9">CBS 72588</strain>
    </source>
</reference>
<dbReference type="Pfam" id="PF00190">
    <property type="entry name" value="Cupin_1"/>
    <property type="match status" value="1"/>
</dbReference>
<dbReference type="PANTHER" id="PTHR31238">
    <property type="entry name" value="GERMIN-LIKE PROTEIN SUBFAMILY 3 MEMBER 3"/>
    <property type="match status" value="1"/>
</dbReference>
<dbReference type="CDD" id="cd02241">
    <property type="entry name" value="cupin_OxOx"/>
    <property type="match status" value="1"/>
</dbReference>
<dbReference type="Proteomes" id="UP000053342">
    <property type="component" value="Unassembled WGS sequence"/>
</dbReference>
<evidence type="ECO:0000256" key="4">
    <source>
        <dbReference type="ARBA" id="ARBA00022723"/>
    </source>
</evidence>
<dbReference type="InterPro" id="IPR006045">
    <property type="entry name" value="Cupin_1"/>
</dbReference>
<dbReference type="HOGENOM" id="CLU_061239_1_0_1"/>
<dbReference type="STRING" id="215243.A0A0D2C5A4"/>
<organism evidence="8 9">
    <name type="scientific">Exophiala oligosperma</name>
    <dbReference type="NCBI Taxonomy" id="215243"/>
    <lineage>
        <taxon>Eukaryota</taxon>
        <taxon>Fungi</taxon>
        <taxon>Dikarya</taxon>
        <taxon>Ascomycota</taxon>
        <taxon>Pezizomycotina</taxon>
        <taxon>Eurotiomycetes</taxon>
        <taxon>Chaetothyriomycetidae</taxon>
        <taxon>Chaetothyriales</taxon>
        <taxon>Herpotrichiellaceae</taxon>
        <taxon>Exophiala</taxon>
    </lineage>
</organism>
<evidence type="ECO:0000256" key="1">
    <source>
        <dbReference type="ARBA" id="ARBA00004613"/>
    </source>
</evidence>
<name>A0A0D2C5A4_9EURO</name>
<dbReference type="GeneID" id="27355457"/>
<dbReference type="InterPro" id="IPR014710">
    <property type="entry name" value="RmlC-like_jellyroll"/>
</dbReference>
<keyword evidence="9" id="KW-1185">Reference proteome</keyword>
<dbReference type="PRINTS" id="PR00325">
    <property type="entry name" value="GERMIN"/>
</dbReference>
<evidence type="ECO:0000256" key="3">
    <source>
        <dbReference type="ARBA" id="ARBA00022525"/>
    </source>
</evidence>
<dbReference type="SMART" id="SM00835">
    <property type="entry name" value="Cupin_1"/>
    <property type="match status" value="1"/>
</dbReference>
<sequence length="274" mass="28105">MHSTSFFVAAAFAAAAYASPMGGPSNSGGGNWNGSAPAGGAAASYTTGMPGNPTAVPNPVPTSGVIAELLTADNTVARFKDIQKEIAAGDASLKFDFNPAANPAVTPGEGGQVDLASRANFPILTGLGISAAGIFFEPCGLNTPHVHPRAAEFLTVATDSNVFTGFVLENGLASEFNTTLTQFQGTVFPQGSIHFQQNLDCHPAVAIAGLNSEDPGASSVAQNFIVNLDGDVVDATLGFPKQIDGDNFAQFKKNIPASLAKGVEECLIRCNIPY</sequence>
<evidence type="ECO:0000256" key="2">
    <source>
        <dbReference type="ARBA" id="ARBA00007456"/>
    </source>
</evidence>
<feature type="signal peptide" evidence="6">
    <location>
        <begin position="1"/>
        <end position="18"/>
    </location>
</feature>
<evidence type="ECO:0000313" key="8">
    <source>
        <dbReference type="EMBL" id="KIW44952.1"/>
    </source>
</evidence>
<keyword evidence="3" id="KW-0964">Secreted</keyword>
<dbReference type="Gene3D" id="2.60.120.10">
    <property type="entry name" value="Jelly Rolls"/>
    <property type="match status" value="1"/>
</dbReference>
<proteinExistence type="inferred from homology"/>
<keyword evidence="4" id="KW-0479">Metal-binding</keyword>
<keyword evidence="6" id="KW-0732">Signal</keyword>
<dbReference type="RefSeq" id="XP_016265168.1">
    <property type="nucleotide sequence ID" value="XM_016404163.1"/>
</dbReference>
<dbReference type="SUPFAM" id="SSF51182">
    <property type="entry name" value="RmlC-like cupins"/>
    <property type="match status" value="1"/>
</dbReference>
<evidence type="ECO:0000256" key="6">
    <source>
        <dbReference type="SAM" id="SignalP"/>
    </source>
</evidence>
<accession>A0A0D2C5A4</accession>
<evidence type="ECO:0000259" key="7">
    <source>
        <dbReference type="SMART" id="SM00835"/>
    </source>
</evidence>
<dbReference type="VEuPathDB" id="FungiDB:PV06_03383"/>
<comment type="subcellular location">
    <subcellularLocation>
        <location evidence="1">Secreted</location>
    </subcellularLocation>
</comment>
<dbReference type="OrthoDB" id="1921208at2759"/>
<keyword evidence="5" id="KW-0464">Manganese</keyword>
<feature type="domain" description="Cupin type-1" evidence="7">
    <location>
        <begin position="95"/>
        <end position="249"/>
    </location>
</feature>
<dbReference type="InterPro" id="IPR001929">
    <property type="entry name" value="Germin"/>
</dbReference>
<comment type="similarity">
    <text evidence="2">Belongs to the germin family.</text>
</comment>
<evidence type="ECO:0000313" key="9">
    <source>
        <dbReference type="Proteomes" id="UP000053342"/>
    </source>
</evidence>
<evidence type="ECO:0000256" key="5">
    <source>
        <dbReference type="ARBA" id="ARBA00023211"/>
    </source>
</evidence>
<feature type="chain" id="PRO_5002239522" description="Cupin type-1 domain-containing protein" evidence="6">
    <location>
        <begin position="19"/>
        <end position="274"/>
    </location>
</feature>
<dbReference type="EMBL" id="KN847334">
    <property type="protein sequence ID" value="KIW44952.1"/>
    <property type="molecule type" value="Genomic_DNA"/>
</dbReference>
<dbReference type="AlphaFoldDB" id="A0A0D2C5A4"/>
<dbReference type="InterPro" id="IPR011051">
    <property type="entry name" value="RmlC_Cupin_sf"/>
</dbReference>
<dbReference type="GO" id="GO:0005576">
    <property type="term" value="C:extracellular region"/>
    <property type="evidence" value="ECO:0007669"/>
    <property type="project" value="UniProtKB-SubCell"/>
</dbReference>
<dbReference type="GO" id="GO:0030145">
    <property type="term" value="F:manganese ion binding"/>
    <property type="evidence" value="ECO:0007669"/>
    <property type="project" value="InterPro"/>
</dbReference>
<gene>
    <name evidence="8" type="ORF">PV06_03383</name>
</gene>